<accession>A0A1U7DAP7</accession>
<keyword evidence="2 6" id="KW-0808">Transferase</keyword>
<dbReference type="STRING" id="1229727.Ga0080559_TMP4407"/>
<reference evidence="6 7" key="1">
    <citation type="submission" date="2016-03" db="EMBL/GenBank/DDBJ databases">
        <title>Deep-sea bacteria in the southern Pacific.</title>
        <authorList>
            <person name="Tang K."/>
        </authorList>
    </citation>
    <scope>NUCLEOTIDE SEQUENCE [LARGE SCALE GENOMIC DNA]</scope>
    <source>
        <strain evidence="6 7">JLT2016</strain>
    </source>
</reference>
<dbReference type="GO" id="GO:0005829">
    <property type="term" value="C:cytosol"/>
    <property type="evidence" value="ECO:0007669"/>
    <property type="project" value="TreeGrafter"/>
</dbReference>
<protein>
    <submittedName>
        <fullName evidence="6">Maltose O-acetyltransferase</fullName>
        <ecNumber evidence="6">2.3.1.79</ecNumber>
    </submittedName>
</protein>
<dbReference type="GO" id="GO:0008925">
    <property type="term" value="F:maltose O-acetyltransferase activity"/>
    <property type="evidence" value="ECO:0007669"/>
    <property type="project" value="UniProtKB-EC"/>
</dbReference>
<feature type="domain" description="Maltose/galactoside acetyltransferase" evidence="5">
    <location>
        <begin position="1"/>
        <end position="51"/>
    </location>
</feature>
<organism evidence="6 7">
    <name type="scientific">Salipiger profundus</name>
    <dbReference type="NCBI Taxonomy" id="1229727"/>
    <lineage>
        <taxon>Bacteria</taxon>
        <taxon>Pseudomonadati</taxon>
        <taxon>Pseudomonadota</taxon>
        <taxon>Alphaproteobacteria</taxon>
        <taxon>Rhodobacterales</taxon>
        <taxon>Roseobacteraceae</taxon>
        <taxon>Salipiger</taxon>
    </lineage>
</organism>
<dbReference type="CDD" id="cd03357">
    <property type="entry name" value="LbH_MAT_GAT"/>
    <property type="match status" value="1"/>
</dbReference>
<keyword evidence="7" id="KW-1185">Reference proteome</keyword>
<proteinExistence type="inferred from homology"/>
<dbReference type="PROSITE" id="PS00101">
    <property type="entry name" value="HEXAPEP_TRANSFERASES"/>
    <property type="match status" value="1"/>
</dbReference>
<dbReference type="KEGG" id="tpro:Ga0080559_TMP4407"/>
<dbReference type="Gene3D" id="2.160.10.10">
    <property type="entry name" value="Hexapeptide repeat proteins"/>
    <property type="match status" value="1"/>
</dbReference>
<dbReference type="PANTHER" id="PTHR23416:SF23">
    <property type="entry name" value="ACETYLTRANSFERASE C18B11.09C-RELATED"/>
    <property type="match status" value="1"/>
</dbReference>
<comment type="similarity">
    <text evidence="1">Belongs to the transferase hexapeptide repeat family.</text>
</comment>
<dbReference type="PANTHER" id="PTHR23416">
    <property type="entry name" value="SIALIC ACID SYNTHASE-RELATED"/>
    <property type="match status" value="1"/>
</dbReference>
<evidence type="ECO:0000259" key="5">
    <source>
        <dbReference type="SMART" id="SM01266"/>
    </source>
</evidence>
<evidence type="ECO:0000313" key="7">
    <source>
        <dbReference type="Proteomes" id="UP000186559"/>
    </source>
</evidence>
<gene>
    <name evidence="6" type="ORF">Ga0080559_TMP4407</name>
</gene>
<dbReference type="EMBL" id="CP014796">
    <property type="protein sequence ID" value="APX25203.1"/>
    <property type="molecule type" value="Genomic_DNA"/>
</dbReference>
<dbReference type="SUPFAM" id="SSF51161">
    <property type="entry name" value="Trimeric LpxA-like enzymes"/>
    <property type="match status" value="1"/>
</dbReference>
<dbReference type="EC" id="2.3.1.79" evidence="6"/>
<keyword evidence="3" id="KW-0677">Repeat</keyword>
<dbReference type="Pfam" id="PF12464">
    <property type="entry name" value="Mac"/>
    <property type="match status" value="1"/>
</dbReference>
<sequence>MIAGELYLPGDSELVADRKRAQSLMRAYNDTIMGDAARGDLLAALFGSCAADAAVRAPVYVDYGYNIHIEHGVFLNYGCVLLDVCAIRIGAGTQVGPAVQILTADHPRDPETRASGREFGRAISIGRNCWIGGAAILLPGVTVGDDAVIGAGAVVTRDVAPGTTVAGNPARPLVSSAPNA</sequence>
<dbReference type="Pfam" id="PF14602">
    <property type="entry name" value="Hexapep_2"/>
    <property type="match status" value="1"/>
</dbReference>
<dbReference type="AlphaFoldDB" id="A0A1U7DAP7"/>
<evidence type="ECO:0000256" key="2">
    <source>
        <dbReference type="ARBA" id="ARBA00022679"/>
    </source>
</evidence>
<evidence type="ECO:0000256" key="4">
    <source>
        <dbReference type="ARBA" id="ARBA00023315"/>
    </source>
</evidence>
<dbReference type="InterPro" id="IPR018357">
    <property type="entry name" value="Hexapep_transf_CS"/>
</dbReference>
<dbReference type="SMART" id="SM01266">
    <property type="entry name" value="Mac"/>
    <property type="match status" value="1"/>
</dbReference>
<dbReference type="InterPro" id="IPR001451">
    <property type="entry name" value="Hexapep"/>
</dbReference>
<dbReference type="Proteomes" id="UP000186559">
    <property type="component" value="Chromosome"/>
</dbReference>
<evidence type="ECO:0000313" key="6">
    <source>
        <dbReference type="EMBL" id="APX25203.1"/>
    </source>
</evidence>
<evidence type="ECO:0000256" key="3">
    <source>
        <dbReference type="ARBA" id="ARBA00022737"/>
    </source>
</evidence>
<evidence type="ECO:0000256" key="1">
    <source>
        <dbReference type="ARBA" id="ARBA00007274"/>
    </source>
</evidence>
<dbReference type="InterPro" id="IPR024688">
    <property type="entry name" value="Mac_dom"/>
</dbReference>
<name>A0A1U7DAP7_9RHOB</name>
<keyword evidence="4 6" id="KW-0012">Acyltransferase</keyword>
<dbReference type="InterPro" id="IPR011004">
    <property type="entry name" value="Trimer_LpxA-like_sf"/>
</dbReference>
<dbReference type="InterPro" id="IPR051159">
    <property type="entry name" value="Hexapeptide_acetyltransf"/>
</dbReference>